<organism evidence="7 9">
    <name type="scientific">Frigoribacterium faeni</name>
    <dbReference type="NCBI Taxonomy" id="145483"/>
    <lineage>
        <taxon>Bacteria</taxon>
        <taxon>Bacillati</taxon>
        <taxon>Actinomycetota</taxon>
        <taxon>Actinomycetes</taxon>
        <taxon>Micrococcales</taxon>
        <taxon>Microbacteriaceae</taxon>
        <taxon>Frigoribacterium</taxon>
    </lineage>
</organism>
<keyword evidence="2 4" id="KW-0238">DNA-binding</keyword>
<sequence length="186" mass="21175">MTARRSDPERRDRLIDVTLDLIAEGGVAGTSHRRIATRADVPLGSMTYHFAGMDELLHEAFTRFAESIVARFEERLGAATTPDEARVAIVDLIHDDLTGDDHLRDQVLSYELYTLAARESRFRSITREWMRRSRVELERHFDPDTARRVDALIEGLSIHRVLDPEPPSRAFTEEAVARITADVPRP</sequence>
<dbReference type="RefSeq" id="WP_146852678.1">
    <property type="nucleotide sequence ID" value="NZ_BAAAHR010000003.1"/>
</dbReference>
<evidence type="ECO:0000259" key="5">
    <source>
        <dbReference type="PROSITE" id="PS50977"/>
    </source>
</evidence>
<dbReference type="PANTHER" id="PTHR47506:SF6">
    <property type="entry name" value="HTH-TYPE TRANSCRIPTIONAL REPRESSOR NEMR"/>
    <property type="match status" value="1"/>
</dbReference>
<dbReference type="AlphaFoldDB" id="A0A7W3JJA7"/>
<dbReference type="EMBL" id="BJUV01000003">
    <property type="protein sequence ID" value="GEK82216.1"/>
    <property type="molecule type" value="Genomic_DNA"/>
</dbReference>
<keyword evidence="8" id="KW-1185">Reference proteome</keyword>
<dbReference type="PANTHER" id="PTHR47506">
    <property type="entry name" value="TRANSCRIPTIONAL REGULATORY PROTEIN"/>
    <property type="match status" value="1"/>
</dbReference>
<dbReference type="Proteomes" id="UP000321154">
    <property type="component" value="Unassembled WGS sequence"/>
</dbReference>
<dbReference type="InterPro" id="IPR041583">
    <property type="entry name" value="TetR_C_31"/>
</dbReference>
<dbReference type="GO" id="GO:0003677">
    <property type="term" value="F:DNA binding"/>
    <property type="evidence" value="ECO:0007669"/>
    <property type="project" value="UniProtKB-UniRule"/>
</dbReference>
<evidence type="ECO:0000313" key="6">
    <source>
        <dbReference type="EMBL" id="GEK82216.1"/>
    </source>
</evidence>
<keyword evidence="1" id="KW-0805">Transcription regulation</keyword>
<comment type="caution">
    <text evidence="7">The sequence shown here is derived from an EMBL/GenBank/DDBJ whole genome shotgun (WGS) entry which is preliminary data.</text>
</comment>
<proteinExistence type="predicted"/>
<evidence type="ECO:0000256" key="2">
    <source>
        <dbReference type="ARBA" id="ARBA00023125"/>
    </source>
</evidence>
<dbReference type="InterPro" id="IPR009057">
    <property type="entry name" value="Homeodomain-like_sf"/>
</dbReference>
<dbReference type="Pfam" id="PF17940">
    <property type="entry name" value="TetR_C_31"/>
    <property type="match status" value="1"/>
</dbReference>
<evidence type="ECO:0000256" key="1">
    <source>
        <dbReference type="ARBA" id="ARBA00023015"/>
    </source>
</evidence>
<evidence type="ECO:0000256" key="4">
    <source>
        <dbReference type="PROSITE-ProRule" id="PRU00335"/>
    </source>
</evidence>
<keyword evidence="3" id="KW-0804">Transcription</keyword>
<gene>
    <name evidence="7" type="ORF">FB463_002060</name>
    <name evidence="6" type="ORF">FFA01_05250</name>
</gene>
<reference evidence="6 8" key="1">
    <citation type="submission" date="2019-07" db="EMBL/GenBank/DDBJ databases">
        <title>Whole genome shotgun sequence of Frigoribacterium faeni NBRC 103066.</title>
        <authorList>
            <person name="Hosoyama A."/>
            <person name="Uohara A."/>
            <person name="Ohji S."/>
            <person name="Ichikawa N."/>
        </authorList>
    </citation>
    <scope>NUCLEOTIDE SEQUENCE [LARGE SCALE GENOMIC DNA]</scope>
    <source>
        <strain evidence="6 8">NBRC 103066</strain>
    </source>
</reference>
<dbReference type="InterPro" id="IPR036271">
    <property type="entry name" value="Tet_transcr_reg_TetR-rel_C_sf"/>
</dbReference>
<feature type="DNA-binding region" description="H-T-H motif" evidence="4">
    <location>
        <begin position="31"/>
        <end position="50"/>
    </location>
</feature>
<dbReference type="SUPFAM" id="SSF48498">
    <property type="entry name" value="Tetracyclin repressor-like, C-terminal domain"/>
    <property type="match status" value="1"/>
</dbReference>
<dbReference type="OrthoDB" id="6929199at2"/>
<accession>A0A7W3JJA7</accession>
<dbReference type="PROSITE" id="PS50977">
    <property type="entry name" value="HTH_TETR_2"/>
    <property type="match status" value="1"/>
</dbReference>
<reference evidence="7 9" key="2">
    <citation type="submission" date="2020-07" db="EMBL/GenBank/DDBJ databases">
        <title>Sequencing the genomes of 1000 actinobacteria strains.</title>
        <authorList>
            <person name="Klenk H.-P."/>
        </authorList>
    </citation>
    <scope>NUCLEOTIDE SEQUENCE [LARGE SCALE GENOMIC DNA]</scope>
    <source>
        <strain evidence="7 9">DSM 10309</strain>
    </source>
</reference>
<evidence type="ECO:0000313" key="8">
    <source>
        <dbReference type="Proteomes" id="UP000321154"/>
    </source>
</evidence>
<evidence type="ECO:0000313" key="9">
    <source>
        <dbReference type="Proteomes" id="UP000522688"/>
    </source>
</evidence>
<dbReference type="Proteomes" id="UP000522688">
    <property type="component" value="Unassembled WGS sequence"/>
</dbReference>
<dbReference type="InterPro" id="IPR001647">
    <property type="entry name" value="HTH_TetR"/>
</dbReference>
<dbReference type="SUPFAM" id="SSF46689">
    <property type="entry name" value="Homeodomain-like"/>
    <property type="match status" value="1"/>
</dbReference>
<dbReference type="Pfam" id="PF00440">
    <property type="entry name" value="TetR_N"/>
    <property type="match status" value="1"/>
</dbReference>
<dbReference type="EMBL" id="JACGWW010000002">
    <property type="protein sequence ID" value="MBA8813811.1"/>
    <property type="molecule type" value="Genomic_DNA"/>
</dbReference>
<dbReference type="Gene3D" id="1.10.357.10">
    <property type="entry name" value="Tetracycline Repressor, domain 2"/>
    <property type="match status" value="1"/>
</dbReference>
<protein>
    <submittedName>
        <fullName evidence="7">DNA-binding transcriptional regulator YbjK</fullName>
    </submittedName>
    <submittedName>
        <fullName evidence="6">TetR family transcriptional regulator</fullName>
    </submittedName>
</protein>
<name>A0A7W3JJA7_9MICO</name>
<evidence type="ECO:0000313" key="7">
    <source>
        <dbReference type="EMBL" id="MBA8813811.1"/>
    </source>
</evidence>
<feature type="domain" description="HTH tetR-type" evidence="5">
    <location>
        <begin position="8"/>
        <end position="68"/>
    </location>
</feature>
<evidence type="ECO:0000256" key="3">
    <source>
        <dbReference type="ARBA" id="ARBA00023163"/>
    </source>
</evidence>